<accession>A0ACC0Q9X4</accession>
<dbReference type="Proteomes" id="UP001062846">
    <property type="component" value="Chromosome 1"/>
</dbReference>
<reference evidence="1" key="1">
    <citation type="submission" date="2022-02" db="EMBL/GenBank/DDBJ databases">
        <title>Plant Genome Project.</title>
        <authorList>
            <person name="Zhang R.-G."/>
        </authorList>
    </citation>
    <scope>NUCLEOTIDE SEQUENCE</scope>
    <source>
        <strain evidence="1">AT1</strain>
    </source>
</reference>
<dbReference type="EMBL" id="CM046388">
    <property type="protein sequence ID" value="KAI8574264.1"/>
    <property type="molecule type" value="Genomic_DNA"/>
</dbReference>
<sequence>MTRANAEIIGRRFQRILALEASSDGILLDRSFLRVRVEINLSQPLPKGFWLRKKSALTKDLWISYKYEKLPDFCYACGRIGHDNRVCNYSPHNETFNSGYGPGMRAANASRSRIPIEEIRHEVDEAEIRVNQLLRRGPELETAENEARGTNTLVGRVGFMNYQHNRPILGERPPQSLGAATVLRETGVVSSQHQGTPLSTKIPLIPQGIFNSYPSEVSNLIQNNRPVLGPFSRLPNLLSSPSSLFSPNPNPALSTNSNSQYFVTEPVDNPLSPNSEPTLVPSITISNPPCIVEISPAPSPTKDTQTPNLITLNPITTSNPTTTSTSPQSGEALVSCFNKLVLKRKASDDVLEEPCKSKITRLCSPEPNLLSPNLVSVSQRKKRYVKRGGISSKVKKCLDVSDGSSVWDFGLCDVPVQQSFERLEVDLQMVDCVSMISSDEGRVAGPEQPPPQC</sequence>
<evidence type="ECO:0000313" key="2">
    <source>
        <dbReference type="Proteomes" id="UP001062846"/>
    </source>
</evidence>
<protein>
    <submittedName>
        <fullName evidence="1">Uncharacterized protein</fullName>
    </submittedName>
</protein>
<comment type="caution">
    <text evidence="1">The sequence shown here is derived from an EMBL/GenBank/DDBJ whole genome shotgun (WGS) entry which is preliminary data.</text>
</comment>
<organism evidence="1 2">
    <name type="scientific">Rhododendron molle</name>
    <name type="common">Chinese azalea</name>
    <name type="synonym">Azalea mollis</name>
    <dbReference type="NCBI Taxonomy" id="49168"/>
    <lineage>
        <taxon>Eukaryota</taxon>
        <taxon>Viridiplantae</taxon>
        <taxon>Streptophyta</taxon>
        <taxon>Embryophyta</taxon>
        <taxon>Tracheophyta</taxon>
        <taxon>Spermatophyta</taxon>
        <taxon>Magnoliopsida</taxon>
        <taxon>eudicotyledons</taxon>
        <taxon>Gunneridae</taxon>
        <taxon>Pentapetalae</taxon>
        <taxon>asterids</taxon>
        <taxon>Ericales</taxon>
        <taxon>Ericaceae</taxon>
        <taxon>Ericoideae</taxon>
        <taxon>Rhodoreae</taxon>
        <taxon>Rhododendron</taxon>
    </lineage>
</organism>
<gene>
    <name evidence="1" type="ORF">RHMOL_Rhmol01G0341400</name>
</gene>
<proteinExistence type="predicted"/>
<evidence type="ECO:0000313" key="1">
    <source>
        <dbReference type="EMBL" id="KAI8574264.1"/>
    </source>
</evidence>
<name>A0ACC0Q9X4_RHOML</name>
<keyword evidence="2" id="KW-1185">Reference proteome</keyword>